<reference evidence="2 3" key="1">
    <citation type="journal article" date="2014" name="Nat. Commun.">
        <title>Molecular traces of alternative social organization in a termite genome.</title>
        <authorList>
            <person name="Terrapon N."/>
            <person name="Li C."/>
            <person name="Robertson H.M."/>
            <person name="Ji L."/>
            <person name="Meng X."/>
            <person name="Booth W."/>
            <person name="Chen Z."/>
            <person name="Childers C.P."/>
            <person name="Glastad K.M."/>
            <person name="Gokhale K."/>
            <person name="Gowin J."/>
            <person name="Gronenberg W."/>
            <person name="Hermansen R.A."/>
            <person name="Hu H."/>
            <person name="Hunt B.G."/>
            <person name="Huylmans A.K."/>
            <person name="Khalil S.M."/>
            <person name="Mitchell R.D."/>
            <person name="Munoz-Torres M.C."/>
            <person name="Mustard J.A."/>
            <person name="Pan H."/>
            <person name="Reese J.T."/>
            <person name="Scharf M.E."/>
            <person name="Sun F."/>
            <person name="Vogel H."/>
            <person name="Xiao J."/>
            <person name="Yang W."/>
            <person name="Yang Z."/>
            <person name="Yang Z."/>
            <person name="Zhou J."/>
            <person name="Zhu J."/>
            <person name="Brent C.S."/>
            <person name="Elsik C.G."/>
            <person name="Goodisman M.A."/>
            <person name="Liberles D.A."/>
            <person name="Roe R.M."/>
            <person name="Vargo E.L."/>
            <person name="Vilcinskas A."/>
            <person name="Wang J."/>
            <person name="Bornberg-Bauer E."/>
            <person name="Korb J."/>
            <person name="Zhang G."/>
            <person name="Liebig J."/>
        </authorList>
    </citation>
    <scope>NUCLEOTIDE SEQUENCE [LARGE SCALE GENOMIC DNA]</scope>
    <source>
        <tissue evidence="2">Whole organism</tissue>
    </source>
</reference>
<sequence length="184" mass="21047">MTVAVVLLITGLIYFIKSFVSLWYYTEEEEEESLFLLPPDSREILASKVTTSAMYVFINGLLIYGAWKEKSILMLPCVFTHFVFVVLFAILLVMATIDLFKFDQVASGIMIMVIGGLILAFQTYCFAVVYTFYRQLEDSGCMASENLDYDKRVAIEETIINPEEGRKTYTQIEHDILQKQPQAV</sequence>
<dbReference type="EMBL" id="KK853575">
    <property type="protein sequence ID" value="KDR06598.1"/>
    <property type="molecule type" value="Genomic_DNA"/>
</dbReference>
<proteinExistence type="predicted"/>
<feature type="transmembrane region" description="Helical" evidence="1">
    <location>
        <begin position="5"/>
        <end position="25"/>
    </location>
</feature>
<accession>A0A067QQF7</accession>
<gene>
    <name evidence="2" type="ORF">L798_03572</name>
</gene>
<dbReference type="InterPro" id="IPR031720">
    <property type="entry name" value="DUF4728"/>
</dbReference>
<protein>
    <submittedName>
        <fullName evidence="2">Uncharacterized protein</fullName>
    </submittedName>
</protein>
<dbReference type="Proteomes" id="UP000027135">
    <property type="component" value="Unassembled WGS sequence"/>
</dbReference>
<feature type="transmembrane region" description="Helical" evidence="1">
    <location>
        <begin position="45"/>
        <end position="65"/>
    </location>
</feature>
<organism evidence="2 3">
    <name type="scientific">Zootermopsis nevadensis</name>
    <name type="common">Dampwood termite</name>
    <dbReference type="NCBI Taxonomy" id="136037"/>
    <lineage>
        <taxon>Eukaryota</taxon>
        <taxon>Metazoa</taxon>
        <taxon>Ecdysozoa</taxon>
        <taxon>Arthropoda</taxon>
        <taxon>Hexapoda</taxon>
        <taxon>Insecta</taxon>
        <taxon>Pterygota</taxon>
        <taxon>Neoptera</taxon>
        <taxon>Polyneoptera</taxon>
        <taxon>Dictyoptera</taxon>
        <taxon>Blattodea</taxon>
        <taxon>Blattoidea</taxon>
        <taxon>Termitoidae</taxon>
        <taxon>Termopsidae</taxon>
        <taxon>Zootermopsis</taxon>
    </lineage>
</organism>
<keyword evidence="3" id="KW-1185">Reference proteome</keyword>
<evidence type="ECO:0000313" key="2">
    <source>
        <dbReference type="EMBL" id="KDR06598.1"/>
    </source>
</evidence>
<feature type="transmembrane region" description="Helical" evidence="1">
    <location>
        <begin position="72"/>
        <end position="97"/>
    </location>
</feature>
<keyword evidence="1" id="KW-0472">Membrane</keyword>
<dbReference type="InParanoid" id="A0A067QQF7"/>
<evidence type="ECO:0000256" key="1">
    <source>
        <dbReference type="SAM" id="Phobius"/>
    </source>
</evidence>
<dbReference type="Pfam" id="PF15860">
    <property type="entry name" value="DUF4728"/>
    <property type="match status" value="1"/>
</dbReference>
<dbReference type="AlphaFoldDB" id="A0A067QQF7"/>
<name>A0A067QQF7_ZOONE</name>
<evidence type="ECO:0000313" key="3">
    <source>
        <dbReference type="Proteomes" id="UP000027135"/>
    </source>
</evidence>
<keyword evidence="1" id="KW-0812">Transmembrane</keyword>
<feature type="transmembrane region" description="Helical" evidence="1">
    <location>
        <begin position="109"/>
        <end position="133"/>
    </location>
</feature>
<keyword evidence="1" id="KW-1133">Transmembrane helix</keyword>